<dbReference type="AlphaFoldDB" id="A0A200Q0J0"/>
<dbReference type="PANTHER" id="PTHR45693:SF1">
    <property type="entry name" value="TRANSCRIPTION FACTOR PERIANTHIA"/>
    <property type="match status" value="1"/>
</dbReference>
<accession>A0A200Q0J0</accession>
<dbReference type="Proteomes" id="UP000195402">
    <property type="component" value="Unassembled WGS sequence"/>
</dbReference>
<keyword evidence="4" id="KW-0238">DNA-binding</keyword>
<dbReference type="OMA" id="GDHGHSI"/>
<dbReference type="InParanoid" id="A0A200Q0J0"/>
<evidence type="ECO:0000313" key="12">
    <source>
        <dbReference type="Proteomes" id="UP000195402"/>
    </source>
</evidence>
<evidence type="ECO:0000256" key="2">
    <source>
        <dbReference type="ARBA" id="ARBA00007163"/>
    </source>
</evidence>
<dbReference type="PROSITE" id="PS51806">
    <property type="entry name" value="DOG1"/>
    <property type="match status" value="1"/>
</dbReference>
<evidence type="ECO:0000259" key="10">
    <source>
        <dbReference type="PROSITE" id="PS51806"/>
    </source>
</evidence>
<keyword evidence="12" id="KW-1185">Reference proteome</keyword>
<dbReference type="PROSITE" id="PS00036">
    <property type="entry name" value="BZIP_BASIC"/>
    <property type="match status" value="1"/>
</dbReference>
<dbReference type="GO" id="GO:0003700">
    <property type="term" value="F:DNA-binding transcription factor activity"/>
    <property type="evidence" value="ECO:0007669"/>
    <property type="project" value="InterPro"/>
</dbReference>
<dbReference type="PROSITE" id="PS50217">
    <property type="entry name" value="BZIP"/>
    <property type="match status" value="1"/>
</dbReference>
<sequence length="419" mass="46087">MKVAATNHGFRILVSSNNLLDPVFNLKSSSITVGVPLQIGGLNTNNSTSEISSLATRVDSGQYPFQKGTTTGQVLASLGNGQFENCGESGMADTSQQTDTSTDVDTDDKNQFRGVQHGAVACVDSMDRSNGKMGDQKSLRRLAQNREAARKSRLRKKAYVQQLETSRLKLSQLEQELQRARQQACGCVGDQGHLTGGNGSLAFDMDYARWLDEHQRQINDLRTAVNSHVGDNELRLLVDGVMSHYDEIFRLKSIGAKSDVFHMLSGMWKTPAERCFMWLGGFRSSELLKILGNHLEPLTDQQLMGICNLQQSSQQAEDALSQGMEALQQSLADTLSSGSLGPSGSANVADYMGQMAIAMGKLGTLENFIHQADLLRQQTLQQMHRILTTRQAARALLVISDYFSRLRALSSLWLARPRD</sequence>
<keyword evidence="6" id="KW-0539">Nucleus</keyword>
<evidence type="ECO:0000259" key="9">
    <source>
        <dbReference type="PROSITE" id="PS50217"/>
    </source>
</evidence>
<feature type="region of interest" description="Disordered" evidence="8">
    <location>
        <begin position="87"/>
        <end position="107"/>
    </location>
</feature>
<dbReference type="GO" id="GO:0005634">
    <property type="term" value="C:nucleus"/>
    <property type="evidence" value="ECO:0007669"/>
    <property type="project" value="UniProtKB-SubCell"/>
</dbReference>
<comment type="subcellular location">
    <subcellularLocation>
        <location evidence="1">Nucleus</location>
    </subcellularLocation>
</comment>
<dbReference type="Pfam" id="PF00170">
    <property type="entry name" value="bZIP_1"/>
    <property type="match status" value="1"/>
</dbReference>
<reference evidence="11 12" key="1">
    <citation type="journal article" date="2017" name="Mol. Plant">
        <title>The Genome of Medicinal Plant Macleaya cordata Provides New Insights into Benzylisoquinoline Alkaloids Metabolism.</title>
        <authorList>
            <person name="Liu X."/>
            <person name="Liu Y."/>
            <person name="Huang P."/>
            <person name="Ma Y."/>
            <person name="Qing Z."/>
            <person name="Tang Q."/>
            <person name="Cao H."/>
            <person name="Cheng P."/>
            <person name="Zheng Y."/>
            <person name="Yuan Z."/>
            <person name="Zhou Y."/>
            <person name="Liu J."/>
            <person name="Tang Z."/>
            <person name="Zhuo Y."/>
            <person name="Zhang Y."/>
            <person name="Yu L."/>
            <person name="Huang J."/>
            <person name="Yang P."/>
            <person name="Peng Q."/>
            <person name="Zhang J."/>
            <person name="Jiang W."/>
            <person name="Zhang Z."/>
            <person name="Lin K."/>
            <person name="Ro D.K."/>
            <person name="Chen X."/>
            <person name="Xiong X."/>
            <person name="Shang Y."/>
            <person name="Huang S."/>
            <person name="Zeng J."/>
        </authorList>
    </citation>
    <scope>NUCLEOTIDE SEQUENCE [LARGE SCALE GENOMIC DNA]</scope>
    <source>
        <strain evidence="12">cv. BLH2017</strain>
        <tissue evidence="11">Root</tissue>
    </source>
</reference>
<keyword evidence="3" id="KW-0805">Transcription regulation</keyword>
<comment type="similarity">
    <text evidence="2">Belongs to the bZIP family.</text>
</comment>
<organism evidence="11 12">
    <name type="scientific">Macleaya cordata</name>
    <name type="common">Five-seeded plume-poppy</name>
    <name type="synonym">Bocconia cordata</name>
    <dbReference type="NCBI Taxonomy" id="56857"/>
    <lineage>
        <taxon>Eukaryota</taxon>
        <taxon>Viridiplantae</taxon>
        <taxon>Streptophyta</taxon>
        <taxon>Embryophyta</taxon>
        <taxon>Tracheophyta</taxon>
        <taxon>Spermatophyta</taxon>
        <taxon>Magnoliopsida</taxon>
        <taxon>Ranunculales</taxon>
        <taxon>Papaveraceae</taxon>
        <taxon>Papaveroideae</taxon>
        <taxon>Macleaya</taxon>
    </lineage>
</organism>
<evidence type="ECO:0000256" key="1">
    <source>
        <dbReference type="ARBA" id="ARBA00004123"/>
    </source>
</evidence>
<dbReference type="GO" id="GO:0006351">
    <property type="term" value="P:DNA-templated transcription"/>
    <property type="evidence" value="ECO:0007669"/>
    <property type="project" value="InterPro"/>
</dbReference>
<protein>
    <submittedName>
        <fullName evidence="11">Basic-leucine zipper domain</fullName>
    </submittedName>
</protein>
<dbReference type="EMBL" id="MVGT01003453">
    <property type="protein sequence ID" value="OVA03956.1"/>
    <property type="molecule type" value="Genomic_DNA"/>
</dbReference>
<dbReference type="SUPFAM" id="SSF57959">
    <property type="entry name" value="Leucine zipper domain"/>
    <property type="match status" value="1"/>
</dbReference>
<feature type="domain" description="BZIP" evidence="9">
    <location>
        <begin position="135"/>
        <end position="179"/>
    </location>
</feature>
<proteinExistence type="inferred from homology"/>
<evidence type="ECO:0000256" key="8">
    <source>
        <dbReference type="SAM" id="MobiDB-lite"/>
    </source>
</evidence>
<dbReference type="InterPro" id="IPR004827">
    <property type="entry name" value="bZIP"/>
</dbReference>
<dbReference type="FunFam" id="1.20.5.170:FF:000019">
    <property type="entry name" value="BZIP family transcription factor"/>
    <property type="match status" value="1"/>
</dbReference>
<feature type="domain" description="DOG1" evidence="10">
    <location>
        <begin position="200"/>
        <end position="416"/>
    </location>
</feature>
<dbReference type="InterPro" id="IPR025422">
    <property type="entry name" value="TGA_domain"/>
</dbReference>
<evidence type="ECO:0000256" key="3">
    <source>
        <dbReference type="ARBA" id="ARBA00023015"/>
    </source>
</evidence>
<dbReference type="InterPro" id="IPR046347">
    <property type="entry name" value="bZIP_sf"/>
</dbReference>
<dbReference type="STRING" id="56857.A0A200Q0J0"/>
<evidence type="ECO:0000256" key="5">
    <source>
        <dbReference type="ARBA" id="ARBA00023163"/>
    </source>
</evidence>
<name>A0A200Q0J0_MACCD</name>
<evidence type="ECO:0000256" key="6">
    <source>
        <dbReference type="ARBA" id="ARBA00023242"/>
    </source>
</evidence>
<evidence type="ECO:0000256" key="4">
    <source>
        <dbReference type="ARBA" id="ARBA00023125"/>
    </source>
</evidence>
<dbReference type="OrthoDB" id="2015618at2759"/>
<dbReference type="SMART" id="SM00338">
    <property type="entry name" value="BRLZ"/>
    <property type="match status" value="1"/>
</dbReference>
<keyword evidence="7" id="KW-0175">Coiled coil</keyword>
<dbReference type="Pfam" id="PF14144">
    <property type="entry name" value="DOG1"/>
    <property type="match status" value="1"/>
</dbReference>
<feature type="coiled-coil region" evidence="7">
    <location>
        <begin position="156"/>
        <end position="183"/>
    </location>
</feature>
<dbReference type="GO" id="GO:0043565">
    <property type="term" value="F:sequence-specific DNA binding"/>
    <property type="evidence" value="ECO:0007669"/>
    <property type="project" value="InterPro"/>
</dbReference>
<dbReference type="CDD" id="cd14708">
    <property type="entry name" value="bZIP_HBP1b-like"/>
    <property type="match status" value="1"/>
</dbReference>
<gene>
    <name evidence="11" type="ORF">BVC80_8691g2</name>
</gene>
<dbReference type="FunCoup" id="A0A200Q0J0">
    <property type="interactions" value="177"/>
</dbReference>
<keyword evidence="5" id="KW-0804">Transcription</keyword>
<dbReference type="Gene3D" id="1.20.5.170">
    <property type="match status" value="1"/>
</dbReference>
<evidence type="ECO:0000313" key="11">
    <source>
        <dbReference type="EMBL" id="OVA03956.1"/>
    </source>
</evidence>
<feature type="compositionally biased region" description="Low complexity" evidence="8">
    <location>
        <begin position="93"/>
        <end position="103"/>
    </location>
</feature>
<evidence type="ECO:0000256" key="7">
    <source>
        <dbReference type="SAM" id="Coils"/>
    </source>
</evidence>
<dbReference type="PANTHER" id="PTHR45693">
    <property type="entry name" value="TRANSCRIPTION FACTOR TGA9"/>
    <property type="match status" value="1"/>
</dbReference>
<comment type="caution">
    <text evidence="11">The sequence shown here is derived from an EMBL/GenBank/DDBJ whole genome shotgun (WGS) entry which is preliminary data.</text>
</comment>